<keyword evidence="3" id="KW-1185">Reference proteome</keyword>
<gene>
    <name evidence="2" type="ordered locus">Psta_4068</name>
</gene>
<dbReference type="Proteomes" id="UP000001887">
    <property type="component" value="Chromosome"/>
</dbReference>
<keyword evidence="1" id="KW-1133">Transmembrane helix</keyword>
<dbReference type="HOGENOM" id="CLU_3397874_0_0_0"/>
<organism evidence="2 3">
    <name type="scientific">Pirellula staleyi (strain ATCC 27377 / DSM 6068 / ICPB 4128)</name>
    <name type="common">Pirella staleyi</name>
    <dbReference type="NCBI Taxonomy" id="530564"/>
    <lineage>
        <taxon>Bacteria</taxon>
        <taxon>Pseudomonadati</taxon>
        <taxon>Planctomycetota</taxon>
        <taxon>Planctomycetia</taxon>
        <taxon>Pirellulales</taxon>
        <taxon>Pirellulaceae</taxon>
        <taxon>Pirellula</taxon>
    </lineage>
</organism>
<dbReference type="EMBL" id="CP001848">
    <property type="protein sequence ID" value="ADB18721.1"/>
    <property type="molecule type" value="Genomic_DNA"/>
</dbReference>
<reference evidence="2 3" key="1">
    <citation type="journal article" date="2009" name="Stand. Genomic Sci.">
        <title>Complete genome sequence of Pirellula staleyi type strain (ATCC 27377).</title>
        <authorList>
            <person name="Clum A."/>
            <person name="Tindall B.J."/>
            <person name="Sikorski J."/>
            <person name="Ivanova N."/>
            <person name="Mavrommatis K."/>
            <person name="Lucas S."/>
            <person name="Glavina del Rio T."/>
            <person name="Nolan M."/>
            <person name="Chen F."/>
            <person name="Tice H."/>
            <person name="Pitluck S."/>
            <person name="Cheng J.F."/>
            <person name="Chertkov O."/>
            <person name="Brettin T."/>
            <person name="Han C."/>
            <person name="Detter J.C."/>
            <person name="Kuske C."/>
            <person name="Bruce D."/>
            <person name="Goodwin L."/>
            <person name="Ovchinikova G."/>
            <person name="Pati A."/>
            <person name="Mikhailova N."/>
            <person name="Chen A."/>
            <person name="Palaniappan K."/>
            <person name="Land M."/>
            <person name="Hauser L."/>
            <person name="Chang Y.J."/>
            <person name="Jeffries C.D."/>
            <person name="Chain P."/>
            <person name="Rohde M."/>
            <person name="Goker M."/>
            <person name="Bristow J."/>
            <person name="Eisen J.A."/>
            <person name="Markowitz V."/>
            <person name="Hugenholtz P."/>
            <person name="Kyrpides N.C."/>
            <person name="Klenk H.P."/>
            <person name="Lapidus A."/>
        </authorList>
    </citation>
    <scope>NUCLEOTIDE SEQUENCE [LARGE SCALE GENOMIC DNA]</scope>
    <source>
        <strain evidence="3">ATCC 27377 / DSM 6068 / ICPB 4128</strain>
    </source>
</reference>
<sequence>MLVGEGVGWVIFGLWAVGFALKHALGCGDEG</sequence>
<feature type="transmembrane region" description="Helical" evidence="1">
    <location>
        <begin position="6"/>
        <end position="25"/>
    </location>
</feature>
<protein>
    <submittedName>
        <fullName evidence="2">Uncharacterized protein</fullName>
    </submittedName>
</protein>
<keyword evidence="1" id="KW-0812">Transmembrane</keyword>
<dbReference type="KEGG" id="psl:Psta_4068"/>
<proteinExistence type="predicted"/>
<evidence type="ECO:0000256" key="1">
    <source>
        <dbReference type="SAM" id="Phobius"/>
    </source>
</evidence>
<dbReference type="AlphaFoldDB" id="D2R2Y8"/>
<name>D2R2Y8_PIRSD</name>
<evidence type="ECO:0000313" key="2">
    <source>
        <dbReference type="EMBL" id="ADB18721.1"/>
    </source>
</evidence>
<keyword evidence="1" id="KW-0472">Membrane</keyword>
<accession>D2R2Y8</accession>
<evidence type="ECO:0000313" key="3">
    <source>
        <dbReference type="Proteomes" id="UP000001887"/>
    </source>
</evidence>